<evidence type="ECO:0000256" key="3">
    <source>
        <dbReference type="ARBA" id="ARBA00008479"/>
    </source>
</evidence>
<evidence type="ECO:0000256" key="5">
    <source>
        <dbReference type="ARBA" id="ARBA00022517"/>
    </source>
</evidence>
<proteinExistence type="inferred from homology"/>
<comment type="similarity">
    <text evidence="3">Belongs to the NOP16 family.</text>
</comment>
<dbReference type="VEuPathDB" id="FungiDB:HGUI_00564"/>
<evidence type="ECO:0000256" key="1">
    <source>
        <dbReference type="ARBA" id="ARBA00002889"/>
    </source>
</evidence>
<feature type="compositionally biased region" description="Basic residues" evidence="7">
    <location>
        <begin position="1"/>
        <end position="29"/>
    </location>
</feature>
<evidence type="ECO:0000313" key="8">
    <source>
        <dbReference type="EMBL" id="SGZ38364.1"/>
    </source>
</evidence>
<evidence type="ECO:0000256" key="4">
    <source>
        <dbReference type="ARBA" id="ARBA00015522"/>
    </source>
</evidence>
<keyword evidence="6" id="KW-0539">Nucleus</keyword>
<dbReference type="Proteomes" id="UP000183365">
    <property type="component" value="Unassembled WGS sequence"/>
</dbReference>
<dbReference type="InterPro" id="IPR019002">
    <property type="entry name" value="Ribosome_biogenesis_Nop16"/>
</dbReference>
<accession>A0A1L0AXT3</accession>
<dbReference type="Pfam" id="PF09420">
    <property type="entry name" value="Nop16"/>
    <property type="match status" value="1"/>
</dbReference>
<name>A0A1L0AXT3_9ASCO</name>
<keyword evidence="5" id="KW-0690">Ribosome biogenesis</keyword>
<dbReference type="OrthoDB" id="285729at2759"/>
<sequence length="247" mass="28247">MGSVRQRRKQHSTTKKATRRNKDAHRKINIHSNPIIAENWDYNATLAQNYAKLGLSAKLQKPAGGQQINYDSKQQKVGTVKANTIADLDSSSDEEEEETNSSDDEHSDVFIDPEELDENGEYIPERILEGEARIVKDDSGNIIKVVYGTMKPFDIDMSIEQLKQKNSMQPKTEVIKLLEEEANKPVIRKERHLSAREDEWIGKLVAKYGDNYKGMVTDKKLNIYQQTEATLRNKVLKWSAYHNSKKA</sequence>
<gene>
    <name evidence="8" type="ORF">HGUI_00564</name>
</gene>
<feature type="compositionally biased region" description="Acidic residues" evidence="7">
    <location>
        <begin position="90"/>
        <end position="102"/>
    </location>
</feature>
<reference evidence="9" key="1">
    <citation type="submission" date="2016-11" db="EMBL/GenBank/DDBJ databases">
        <authorList>
            <person name="Guldener U."/>
        </authorList>
    </citation>
    <scope>NUCLEOTIDE SEQUENCE [LARGE SCALE GENOMIC DNA]</scope>
</reference>
<dbReference type="EMBL" id="FQNF01000006">
    <property type="protein sequence ID" value="SGZ38364.1"/>
    <property type="molecule type" value="Genomic_DNA"/>
</dbReference>
<dbReference type="GO" id="GO:0030687">
    <property type="term" value="C:preribosome, large subunit precursor"/>
    <property type="evidence" value="ECO:0007669"/>
    <property type="project" value="EnsemblFungi"/>
</dbReference>
<keyword evidence="9" id="KW-1185">Reference proteome</keyword>
<dbReference type="GO" id="GO:0005730">
    <property type="term" value="C:nucleolus"/>
    <property type="evidence" value="ECO:0007669"/>
    <property type="project" value="UniProtKB-SubCell"/>
</dbReference>
<dbReference type="AlphaFoldDB" id="A0A1L0AXT3"/>
<dbReference type="GO" id="GO:0042273">
    <property type="term" value="P:ribosomal large subunit biogenesis"/>
    <property type="evidence" value="ECO:0007669"/>
    <property type="project" value="EnsemblFungi"/>
</dbReference>
<dbReference type="PANTHER" id="PTHR13243:SF1">
    <property type="entry name" value="NUCLEOLAR PROTEIN 16"/>
    <property type="match status" value="1"/>
</dbReference>
<protein>
    <recommendedName>
        <fullName evidence="4">Nucleolar protein 16</fullName>
    </recommendedName>
</protein>
<evidence type="ECO:0000256" key="7">
    <source>
        <dbReference type="SAM" id="MobiDB-lite"/>
    </source>
</evidence>
<comment type="subcellular location">
    <subcellularLocation>
        <location evidence="2">Nucleus</location>
        <location evidence="2">Nucleolus</location>
    </subcellularLocation>
</comment>
<evidence type="ECO:0000313" key="9">
    <source>
        <dbReference type="Proteomes" id="UP000183365"/>
    </source>
</evidence>
<comment type="function">
    <text evidence="1">Involved in the biogenesis of the 60S ribosomal subunit.</text>
</comment>
<organism evidence="8 9">
    <name type="scientific">Hanseniaspora guilliermondii</name>
    <dbReference type="NCBI Taxonomy" id="56406"/>
    <lineage>
        <taxon>Eukaryota</taxon>
        <taxon>Fungi</taxon>
        <taxon>Dikarya</taxon>
        <taxon>Ascomycota</taxon>
        <taxon>Saccharomycotina</taxon>
        <taxon>Saccharomycetes</taxon>
        <taxon>Saccharomycodales</taxon>
        <taxon>Saccharomycodaceae</taxon>
        <taxon>Hanseniaspora</taxon>
    </lineage>
</organism>
<evidence type="ECO:0000256" key="6">
    <source>
        <dbReference type="ARBA" id="ARBA00023242"/>
    </source>
</evidence>
<feature type="region of interest" description="Disordered" evidence="7">
    <location>
        <begin position="85"/>
        <end position="113"/>
    </location>
</feature>
<dbReference type="PANTHER" id="PTHR13243">
    <property type="entry name" value="HSPC111 PROTEIN-RELATED"/>
    <property type="match status" value="1"/>
</dbReference>
<evidence type="ECO:0000256" key="2">
    <source>
        <dbReference type="ARBA" id="ARBA00004604"/>
    </source>
</evidence>
<feature type="region of interest" description="Disordered" evidence="7">
    <location>
        <begin position="1"/>
        <end position="30"/>
    </location>
</feature>